<feature type="domain" description="NPH3" evidence="4">
    <location>
        <begin position="221"/>
        <end position="540"/>
    </location>
</feature>
<gene>
    <name evidence="5" type="ORF">CSSPTR1EN2_LOCUS16719</name>
</gene>
<dbReference type="Pfam" id="PF03000">
    <property type="entry name" value="NPH3"/>
    <property type="match status" value="1"/>
</dbReference>
<feature type="domain" description="BTB" evidence="3">
    <location>
        <begin position="28"/>
        <end position="95"/>
    </location>
</feature>
<dbReference type="PROSITE" id="PS51649">
    <property type="entry name" value="NPH3"/>
    <property type="match status" value="1"/>
</dbReference>
<dbReference type="PROSITE" id="PS50097">
    <property type="entry name" value="BTB"/>
    <property type="match status" value="1"/>
</dbReference>
<dbReference type="InterPro" id="IPR011333">
    <property type="entry name" value="SKP1/BTB/POZ_sf"/>
</dbReference>
<dbReference type="EMBL" id="OZ019896">
    <property type="protein sequence ID" value="CAK9223213.1"/>
    <property type="molecule type" value="Genomic_DNA"/>
</dbReference>
<organism evidence="5 6">
    <name type="scientific">Sphagnum troendelagicum</name>
    <dbReference type="NCBI Taxonomy" id="128251"/>
    <lineage>
        <taxon>Eukaryota</taxon>
        <taxon>Viridiplantae</taxon>
        <taxon>Streptophyta</taxon>
        <taxon>Embryophyta</taxon>
        <taxon>Bryophyta</taxon>
        <taxon>Sphagnophytina</taxon>
        <taxon>Sphagnopsida</taxon>
        <taxon>Sphagnales</taxon>
        <taxon>Sphagnaceae</taxon>
        <taxon>Sphagnum</taxon>
    </lineage>
</organism>
<evidence type="ECO:0000259" key="4">
    <source>
        <dbReference type="PROSITE" id="PS51649"/>
    </source>
</evidence>
<name>A0ABP0UJQ7_9BRYO</name>
<dbReference type="PANTHER" id="PTHR32370">
    <property type="entry name" value="OS12G0117600 PROTEIN"/>
    <property type="match status" value="1"/>
</dbReference>
<dbReference type="Pfam" id="PF00651">
    <property type="entry name" value="BTB"/>
    <property type="match status" value="1"/>
</dbReference>
<keyword evidence="6" id="KW-1185">Reference proteome</keyword>
<dbReference type="InterPro" id="IPR043454">
    <property type="entry name" value="NPH3/RPT2-like"/>
</dbReference>
<comment type="pathway">
    <text evidence="1">Protein modification; protein ubiquitination.</text>
</comment>
<sequence>MKFMKLGSKPNTFQTQENIISVASELTSDITLDLNGHKFQLHKFPLLSKCKCIRKLLAEAQEYSDEVTITDFPGGAECFEMCAKFCYGIAFTLSAHNLVEVCCGAKYLEMTEEMESGNLSFKLEVFLNSSILRSWKDAIICLQTCNAHMPWAEDLKVVERCIDSISSKTTVEPSKVDWSFTYTRSTSSTARSQQSSSRCTNVLENPTWNTSHSRILPVPNDWWVEDICGLEIDLYQTLMLAVKVKGTIIPQEVIGEAIRVYTLRWLPEVSQEQMSLGDDDGARMVNGCFLIDHVETGNMLKQQMLLETLVSLLPSEKGASSCTFLLQLLRAGTVVNASATAKMELVKRIGVQLEDAILQDLLIPSISDTSDESFYDVDLVQIIVEQYLAHDKSPTASHLDGSWSPFSERQRTTTTQCTENLDHSKRSCHQSNSHSSQLKVAKLIDSYLAEIARDKNLVLSKFIQLAESVPTCARPVHDNLYHAVDMYLQEHPGLTKSERKRICKLLDCKKLSMEGCMHAATNERLPLRIVVQVLFFEQVWTGMRGGFLQDIPSNIRALLPPDSSGEQMSLLSSGSKNLGTMTTSVTVPPEEGWDDAPAQHRKDALLKGDLATMRFRIAEAANEQHNRMMQRESAANPQKSQSSFLASFKPRKFFNKIFSIKGLSRSQSSNHSESTCASSSSNIMVLVMYGSKCVFSSRNRRRSFS</sequence>
<keyword evidence="2" id="KW-0833">Ubl conjugation pathway</keyword>
<evidence type="ECO:0000259" key="3">
    <source>
        <dbReference type="PROSITE" id="PS50097"/>
    </source>
</evidence>
<evidence type="ECO:0000313" key="5">
    <source>
        <dbReference type="EMBL" id="CAK9223213.1"/>
    </source>
</evidence>
<evidence type="ECO:0000256" key="1">
    <source>
        <dbReference type="ARBA" id="ARBA00004906"/>
    </source>
</evidence>
<proteinExistence type="predicted"/>
<accession>A0ABP0UJQ7</accession>
<reference evidence="5" key="1">
    <citation type="submission" date="2024-02" db="EMBL/GenBank/DDBJ databases">
        <authorList>
            <consortium name="ELIXIR-Norway"/>
            <consortium name="Elixir Norway"/>
        </authorList>
    </citation>
    <scope>NUCLEOTIDE SEQUENCE</scope>
</reference>
<protein>
    <recommendedName>
        <fullName evidence="7">Phototropic-responsive NPH3 family protein</fullName>
    </recommendedName>
</protein>
<evidence type="ECO:0000313" key="6">
    <source>
        <dbReference type="Proteomes" id="UP001497512"/>
    </source>
</evidence>
<dbReference type="Gene3D" id="3.30.710.10">
    <property type="entry name" value="Potassium Channel Kv1.1, Chain A"/>
    <property type="match status" value="1"/>
</dbReference>
<dbReference type="InterPro" id="IPR027356">
    <property type="entry name" value="NPH3_dom"/>
</dbReference>
<dbReference type="SUPFAM" id="SSF54695">
    <property type="entry name" value="POZ domain"/>
    <property type="match status" value="1"/>
</dbReference>
<dbReference type="InterPro" id="IPR000210">
    <property type="entry name" value="BTB/POZ_dom"/>
</dbReference>
<dbReference type="Proteomes" id="UP001497512">
    <property type="component" value="Chromosome 4"/>
</dbReference>
<evidence type="ECO:0008006" key="7">
    <source>
        <dbReference type="Google" id="ProtNLM"/>
    </source>
</evidence>
<evidence type="ECO:0000256" key="2">
    <source>
        <dbReference type="ARBA" id="ARBA00022786"/>
    </source>
</evidence>